<dbReference type="VEuPathDB" id="PlasmoDB:PVLDE_1100110"/>
<evidence type="ECO:0000256" key="1">
    <source>
        <dbReference type="SAM" id="SignalP"/>
    </source>
</evidence>
<dbReference type="EMBL" id="LR865435">
    <property type="protein sequence ID" value="CAD2112561.1"/>
    <property type="molecule type" value="Genomic_DNA"/>
</dbReference>
<proteinExistence type="predicted"/>
<feature type="signal peptide" evidence="1">
    <location>
        <begin position="1"/>
        <end position="25"/>
    </location>
</feature>
<accession>A0A6V7TD66</accession>
<dbReference type="SUPFAM" id="SSF55961">
    <property type="entry name" value="Bet v1-like"/>
    <property type="match status" value="1"/>
</dbReference>
<keyword evidence="1" id="KW-0732">Signal</keyword>
<evidence type="ECO:0000313" key="2">
    <source>
        <dbReference type="EMBL" id="CAD2112561.1"/>
    </source>
</evidence>
<evidence type="ECO:0000313" key="3">
    <source>
        <dbReference type="Proteomes" id="UP000515697"/>
    </source>
</evidence>
<feature type="chain" id="PRO_5027972589" evidence="1">
    <location>
        <begin position="26"/>
        <end position="262"/>
    </location>
</feature>
<name>A0A6V7TD66_PLAVN</name>
<dbReference type="AlphaFoldDB" id="A0A6V7TD66"/>
<gene>
    <name evidence="2" type="ORF">PVSEL_1400250</name>
</gene>
<dbReference type="VEuPathDB" id="PlasmoDB:PVBDA_1307130"/>
<reference evidence="2 3" key="1">
    <citation type="submission" date="2020-08" db="EMBL/GenBank/DDBJ databases">
        <authorList>
            <person name="Ramaprasad A."/>
        </authorList>
    </citation>
    <scope>NUCLEOTIDE SEQUENCE [LARGE SCALE GENOMIC DNA]</scope>
</reference>
<dbReference type="InterPro" id="IPR006486">
    <property type="entry name" value="PYST_A"/>
</dbReference>
<dbReference type="VEuPathDB" id="PlasmoDB:PVPCR_1300390"/>
<dbReference type="Proteomes" id="UP000515697">
    <property type="component" value="Chromosome PVSEL_14"/>
</dbReference>
<protein>
    <submittedName>
        <fullName evidence="2">Fam-a protein</fullName>
    </submittedName>
</protein>
<dbReference type="NCBIfam" id="TIGR01599">
    <property type="entry name" value="PYST-A"/>
    <property type="match status" value="1"/>
</dbReference>
<organism evidence="2 3">
    <name type="scientific">Plasmodium vinckei</name>
    <dbReference type="NCBI Taxonomy" id="5860"/>
    <lineage>
        <taxon>Eukaryota</taxon>
        <taxon>Sar</taxon>
        <taxon>Alveolata</taxon>
        <taxon>Apicomplexa</taxon>
        <taxon>Aconoidasida</taxon>
        <taxon>Haemosporida</taxon>
        <taxon>Plasmodiidae</taxon>
        <taxon>Plasmodium</taxon>
        <taxon>Plasmodium (Vinckeia)</taxon>
    </lineage>
</organism>
<sequence>MNKFYIQILFFLLTISLFVNNKTLATEPAPKKDTKSKSKNRYATSQEVYEKNKHLLYTNPEEIINAGKLMNEAVKHLEKRATDTYDYDSCLNLNDFDMHLYKTKREGNTDIVKIEYKVHGSNKYDEMINLLWDPDNASFFNIGSVKRKISRVYNPNLVMIQERYKNWCLERQKYFYALAIKIHISKDKTIIAMTSPNINDHHPSKKEYKNTIIKNANLFKTEIDSDDDIKKGKVKKKVLNIGGYLIEKKDTHVDVTFIKSIG</sequence>
<dbReference type="VEuPathDB" id="PlasmoDB:PVSEL_1400250"/>